<accession>A0AAE3GKZ4</accession>
<name>A0AAE3GKZ4_9PSEU</name>
<gene>
    <name evidence="3" type="ORF">LX83_006292</name>
</gene>
<dbReference type="InterPro" id="IPR006076">
    <property type="entry name" value="FAD-dep_OxRdtase"/>
</dbReference>
<organism evidence="3 4">
    <name type="scientific">Goodfellowiella coeruleoviolacea</name>
    <dbReference type="NCBI Taxonomy" id="334858"/>
    <lineage>
        <taxon>Bacteria</taxon>
        <taxon>Bacillati</taxon>
        <taxon>Actinomycetota</taxon>
        <taxon>Actinomycetes</taxon>
        <taxon>Pseudonocardiales</taxon>
        <taxon>Pseudonocardiaceae</taxon>
        <taxon>Goodfellowiella</taxon>
    </lineage>
</organism>
<dbReference type="AlphaFoldDB" id="A0AAE3GKZ4"/>
<protein>
    <submittedName>
        <fullName evidence="3">FAD dependent oxidoreductase</fullName>
    </submittedName>
</protein>
<comment type="caution">
    <text evidence="3">The sequence shown here is derived from an EMBL/GenBank/DDBJ whole genome shotgun (WGS) entry which is preliminary data.</text>
</comment>
<evidence type="ECO:0000256" key="1">
    <source>
        <dbReference type="ARBA" id="ARBA00023002"/>
    </source>
</evidence>
<keyword evidence="1" id="KW-0560">Oxidoreductase</keyword>
<evidence type="ECO:0000259" key="2">
    <source>
        <dbReference type="Pfam" id="PF01266"/>
    </source>
</evidence>
<reference evidence="3" key="1">
    <citation type="submission" date="2022-06" db="EMBL/GenBank/DDBJ databases">
        <title>Genomic Encyclopedia of Archaeal and Bacterial Type Strains, Phase II (KMG-II): from individual species to whole genera.</title>
        <authorList>
            <person name="Goeker M."/>
        </authorList>
    </citation>
    <scope>NUCLEOTIDE SEQUENCE</scope>
    <source>
        <strain evidence="3">DSM 43935</strain>
    </source>
</reference>
<dbReference type="GO" id="GO:0005737">
    <property type="term" value="C:cytoplasm"/>
    <property type="evidence" value="ECO:0007669"/>
    <property type="project" value="TreeGrafter"/>
</dbReference>
<dbReference type="Gene3D" id="3.50.50.60">
    <property type="entry name" value="FAD/NAD(P)-binding domain"/>
    <property type="match status" value="1"/>
</dbReference>
<keyword evidence="4" id="KW-1185">Reference proteome</keyword>
<evidence type="ECO:0000313" key="3">
    <source>
        <dbReference type="EMBL" id="MCP2169407.1"/>
    </source>
</evidence>
<dbReference type="RefSeq" id="WP_407649707.1">
    <property type="nucleotide sequence ID" value="NZ_JAMTCK010000018.1"/>
</dbReference>
<evidence type="ECO:0000313" key="4">
    <source>
        <dbReference type="Proteomes" id="UP001206128"/>
    </source>
</evidence>
<dbReference type="PANTHER" id="PTHR13847:SF289">
    <property type="entry name" value="GLYCINE OXIDASE"/>
    <property type="match status" value="1"/>
</dbReference>
<dbReference type="SUPFAM" id="SSF51971">
    <property type="entry name" value="Nucleotide-binding domain"/>
    <property type="match status" value="1"/>
</dbReference>
<dbReference type="Proteomes" id="UP001206128">
    <property type="component" value="Unassembled WGS sequence"/>
</dbReference>
<dbReference type="EMBL" id="JAMTCK010000018">
    <property type="protein sequence ID" value="MCP2169407.1"/>
    <property type="molecule type" value="Genomic_DNA"/>
</dbReference>
<dbReference type="InterPro" id="IPR036188">
    <property type="entry name" value="FAD/NAD-bd_sf"/>
</dbReference>
<proteinExistence type="predicted"/>
<dbReference type="Pfam" id="PF01266">
    <property type="entry name" value="DAO"/>
    <property type="match status" value="1"/>
</dbReference>
<dbReference type="PANTHER" id="PTHR13847">
    <property type="entry name" value="SARCOSINE DEHYDROGENASE-RELATED"/>
    <property type="match status" value="1"/>
</dbReference>
<dbReference type="GO" id="GO:0016491">
    <property type="term" value="F:oxidoreductase activity"/>
    <property type="evidence" value="ECO:0007669"/>
    <property type="project" value="UniProtKB-KW"/>
</dbReference>
<sequence length="108" mass="11711">MTVRDYRFPNSVTVVGAGVVGLSVAWFLQSRGVDVTVLERRRVAAGASWGNAGWLAPTLAVPLPEPATLRAGLAGFLTPTAPLYVPLRVDPVLVRFLWSLARNRTARR</sequence>
<feature type="domain" description="FAD dependent oxidoreductase" evidence="2">
    <location>
        <begin position="12"/>
        <end position="62"/>
    </location>
</feature>